<dbReference type="EMBL" id="FNNU01000002">
    <property type="protein sequence ID" value="SDW79554.1"/>
    <property type="molecule type" value="Genomic_DNA"/>
</dbReference>
<evidence type="ECO:0000313" key="3">
    <source>
        <dbReference type="Proteomes" id="UP000243778"/>
    </source>
</evidence>
<dbReference type="Proteomes" id="UP000243778">
    <property type="component" value="Unassembled WGS sequence"/>
</dbReference>
<dbReference type="Gene3D" id="6.10.280.50">
    <property type="match status" value="1"/>
</dbReference>
<dbReference type="InterPro" id="IPR007420">
    <property type="entry name" value="DUF465"/>
</dbReference>
<dbReference type="OrthoDB" id="6901472at2"/>
<dbReference type="STRING" id="1007099.SAMN05216287_1539"/>
<accession>A0A2W5D854</accession>
<dbReference type="Pfam" id="PF04325">
    <property type="entry name" value="DUF465"/>
    <property type="match status" value="1"/>
</dbReference>
<evidence type="ECO:0000313" key="2">
    <source>
        <dbReference type="EMBL" id="SDW79554.1"/>
    </source>
</evidence>
<reference evidence="3" key="2">
    <citation type="submission" date="2016-10" db="EMBL/GenBank/DDBJ databases">
        <authorList>
            <person name="Varghese N."/>
            <person name="Submissions S."/>
        </authorList>
    </citation>
    <scope>NUCLEOTIDE SEQUENCE [LARGE SCALE GENOMIC DNA]</scope>
    <source>
        <strain evidence="3">NRRL B-59562</strain>
    </source>
</reference>
<dbReference type="AlphaFoldDB" id="A0A2W5D854"/>
<evidence type="ECO:0000313" key="4">
    <source>
        <dbReference type="Proteomes" id="UP000249198"/>
    </source>
</evidence>
<organism evidence="1 4">
    <name type="scientific">Pseudomonas kuykendallii</name>
    <dbReference type="NCBI Taxonomy" id="1007099"/>
    <lineage>
        <taxon>Bacteria</taxon>
        <taxon>Pseudomonadati</taxon>
        <taxon>Pseudomonadota</taxon>
        <taxon>Gammaproteobacteria</taxon>
        <taxon>Pseudomonadales</taxon>
        <taxon>Pseudomonadaceae</taxon>
        <taxon>Pseudomonas</taxon>
    </lineage>
</organism>
<dbReference type="RefSeq" id="WP_090226175.1">
    <property type="nucleotide sequence ID" value="NZ_CAURGU010000001.1"/>
</dbReference>
<name>A0A2W5D854_9PSED</name>
<evidence type="ECO:0000313" key="1">
    <source>
        <dbReference type="EMBL" id="PZP25337.1"/>
    </source>
</evidence>
<protein>
    <submittedName>
        <fullName evidence="1">DUF465 domain-containing protein</fullName>
    </submittedName>
</protein>
<gene>
    <name evidence="1" type="ORF">DI599_06125</name>
    <name evidence="2" type="ORF">SAMN05216287_1539</name>
</gene>
<dbReference type="EMBL" id="QFOH01000006">
    <property type="protein sequence ID" value="PZP25337.1"/>
    <property type="molecule type" value="Genomic_DNA"/>
</dbReference>
<reference evidence="1 4" key="3">
    <citation type="submission" date="2017-08" db="EMBL/GenBank/DDBJ databases">
        <title>Infants hospitalized years apart are colonized by the same room-sourced microbial strains.</title>
        <authorList>
            <person name="Brooks B."/>
            <person name="Olm M.R."/>
            <person name="Firek B.A."/>
            <person name="Baker R."/>
            <person name="Thomas B.C."/>
            <person name="Morowitz M.J."/>
            <person name="Banfield J.F."/>
        </authorList>
    </citation>
    <scope>NUCLEOTIDE SEQUENCE [LARGE SCALE GENOMIC DNA]</scope>
    <source>
        <strain evidence="1">S2_009_000_R2_77</strain>
    </source>
</reference>
<dbReference type="Proteomes" id="UP000249198">
    <property type="component" value="Unassembled WGS sequence"/>
</dbReference>
<proteinExistence type="predicted"/>
<keyword evidence="3" id="KW-1185">Reference proteome</keyword>
<sequence length="92" mass="10466">MHIEYYSQPSEFDRQRSDSLKLRKANPRFARLADQFDDVDKRILRVESGVEKLDDTQLSALKMQRVGLQKDLSSQLRKAAGECCNCGKACSA</sequence>
<accession>A0A1H2WH23</accession>
<dbReference type="InterPro" id="IPR038444">
    <property type="entry name" value="DUF465_sf"/>
</dbReference>
<reference evidence="2" key="1">
    <citation type="submission" date="2016-10" db="EMBL/GenBank/DDBJ databases">
        <authorList>
            <person name="de Groot N.N."/>
        </authorList>
    </citation>
    <scope>NUCLEOTIDE SEQUENCE [LARGE SCALE GENOMIC DNA]</scope>
    <source>
        <strain evidence="2">NRRL B-59562</strain>
    </source>
</reference>